<dbReference type="AlphaFoldDB" id="A0A7E4VB86"/>
<reference evidence="2" key="1">
    <citation type="journal article" date="2013" name="Genetics">
        <title>The draft genome and transcriptome of Panagrellus redivivus are shaped by the harsh demands of a free-living lifestyle.</title>
        <authorList>
            <person name="Srinivasan J."/>
            <person name="Dillman A.R."/>
            <person name="Macchietto M.G."/>
            <person name="Heikkinen L."/>
            <person name="Lakso M."/>
            <person name="Fracchia K.M."/>
            <person name="Antoshechkin I."/>
            <person name="Mortazavi A."/>
            <person name="Wong G."/>
            <person name="Sternberg P.W."/>
        </authorList>
    </citation>
    <scope>NUCLEOTIDE SEQUENCE [LARGE SCALE GENOMIC DNA]</scope>
    <source>
        <strain evidence="2">MT8872</strain>
    </source>
</reference>
<sequence>MTTCPAGAGLNGQPKKLLSMVVVVFRKPSLSSSTPNYVPPVVARPSSKKEEGNAIGLDEVDEGEGDQVHKRRNCVDDDKLRPLHFQFRVFFEAGAARSLPSRAESGRIEEWLLLPGASPVAEWNNFQPAQPRYLPAQLSIPP</sequence>
<name>A0A7E4VB86_PANRE</name>
<organism evidence="2 3">
    <name type="scientific">Panagrellus redivivus</name>
    <name type="common">Microworm</name>
    <dbReference type="NCBI Taxonomy" id="6233"/>
    <lineage>
        <taxon>Eukaryota</taxon>
        <taxon>Metazoa</taxon>
        <taxon>Ecdysozoa</taxon>
        <taxon>Nematoda</taxon>
        <taxon>Chromadorea</taxon>
        <taxon>Rhabditida</taxon>
        <taxon>Tylenchina</taxon>
        <taxon>Panagrolaimomorpha</taxon>
        <taxon>Panagrolaimoidea</taxon>
        <taxon>Panagrolaimidae</taxon>
        <taxon>Panagrellus</taxon>
    </lineage>
</organism>
<evidence type="ECO:0000313" key="2">
    <source>
        <dbReference type="Proteomes" id="UP000492821"/>
    </source>
</evidence>
<evidence type="ECO:0000256" key="1">
    <source>
        <dbReference type="SAM" id="MobiDB-lite"/>
    </source>
</evidence>
<proteinExistence type="predicted"/>
<feature type="region of interest" description="Disordered" evidence="1">
    <location>
        <begin position="34"/>
        <end position="69"/>
    </location>
</feature>
<accession>A0A7E4VB86</accession>
<dbReference type="Proteomes" id="UP000492821">
    <property type="component" value="Unassembled WGS sequence"/>
</dbReference>
<dbReference type="WBParaSite" id="Pan_g1821.t1">
    <property type="protein sequence ID" value="Pan_g1821.t1"/>
    <property type="gene ID" value="Pan_g1821"/>
</dbReference>
<protein>
    <submittedName>
        <fullName evidence="3">Uncharacterized protein</fullName>
    </submittedName>
</protein>
<keyword evidence="2" id="KW-1185">Reference proteome</keyword>
<reference evidence="3" key="2">
    <citation type="submission" date="2020-10" db="UniProtKB">
        <authorList>
            <consortium name="WormBaseParasite"/>
        </authorList>
    </citation>
    <scope>IDENTIFICATION</scope>
</reference>
<evidence type="ECO:0000313" key="3">
    <source>
        <dbReference type="WBParaSite" id="Pan_g1821.t1"/>
    </source>
</evidence>